<sequence length="265" mass="30148">MASIAIAAAGYIINDYFDINIDLVNKPDKIIINKYISRRWALFWHLFLSLTGIVLSIIVSNAINNWLIAIINIVCVVLLWYYSTTYKRQLLIGNILISALTAWVIMVMLMAEFPNWVLNNSVNTTIEQITVVRLSRIAVLYAAFSFILSLIREAVKDLEDVPGDLKEGCKTMPIVWGAQAAKVFVGVWLVVLLATLVITIVYAFLLNWYLAAVYLMLLVFAPLVWLFKKLLKSRIVADYAALSKHIKWIMLSGILSMIMVYFYTK</sequence>
<dbReference type="Gene3D" id="1.10.357.140">
    <property type="entry name" value="UbiA prenyltransferase"/>
    <property type="match status" value="1"/>
</dbReference>
<accession>A0ABT4UPD5</accession>
<dbReference type="InterPro" id="IPR044878">
    <property type="entry name" value="UbiA_sf"/>
</dbReference>
<feature type="transmembrane region" description="Helical" evidence="6">
    <location>
        <begin position="208"/>
        <end position="227"/>
    </location>
</feature>
<proteinExistence type="predicted"/>
<comment type="subcellular location">
    <subcellularLocation>
        <location evidence="1">Membrane</location>
        <topology evidence="1">Multi-pass membrane protein</topology>
    </subcellularLocation>
</comment>
<dbReference type="PANTHER" id="PTHR42723:SF1">
    <property type="entry name" value="CHLOROPHYLL SYNTHASE, CHLOROPLASTIC"/>
    <property type="match status" value="1"/>
</dbReference>
<dbReference type="PANTHER" id="PTHR42723">
    <property type="entry name" value="CHLOROPHYLL SYNTHASE"/>
    <property type="match status" value="1"/>
</dbReference>
<dbReference type="InterPro" id="IPR050475">
    <property type="entry name" value="Prenyltransferase_related"/>
</dbReference>
<evidence type="ECO:0000256" key="5">
    <source>
        <dbReference type="ARBA" id="ARBA00023136"/>
    </source>
</evidence>
<evidence type="ECO:0000256" key="1">
    <source>
        <dbReference type="ARBA" id="ARBA00004141"/>
    </source>
</evidence>
<protein>
    <submittedName>
        <fullName evidence="7">Geranylgeranylglycerol-phosphate geranylgeranyltransferase</fullName>
    </submittedName>
</protein>
<feature type="transmembrane region" description="Helical" evidence="6">
    <location>
        <begin position="131"/>
        <end position="151"/>
    </location>
</feature>
<feature type="transmembrane region" description="Helical" evidence="6">
    <location>
        <begin position="180"/>
        <end position="202"/>
    </location>
</feature>
<evidence type="ECO:0000256" key="6">
    <source>
        <dbReference type="SAM" id="Phobius"/>
    </source>
</evidence>
<evidence type="ECO:0000256" key="2">
    <source>
        <dbReference type="ARBA" id="ARBA00022475"/>
    </source>
</evidence>
<feature type="transmembrane region" description="Helical" evidence="6">
    <location>
        <begin position="66"/>
        <end position="83"/>
    </location>
</feature>
<dbReference type="InterPro" id="IPR000537">
    <property type="entry name" value="UbiA_prenyltransferase"/>
</dbReference>
<feature type="transmembrane region" description="Helical" evidence="6">
    <location>
        <begin position="40"/>
        <end position="60"/>
    </location>
</feature>
<dbReference type="EMBL" id="JAQGEF010000025">
    <property type="protein sequence ID" value="MDA3616197.1"/>
    <property type="molecule type" value="Genomic_DNA"/>
</dbReference>
<comment type="caution">
    <text evidence="7">The sequence shown here is derived from an EMBL/GenBank/DDBJ whole genome shotgun (WGS) entry which is preliminary data.</text>
</comment>
<evidence type="ECO:0000313" key="7">
    <source>
        <dbReference type="EMBL" id="MDA3616197.1"/>
    </source>
</evidence>
<keyword evidence="5 6" id="KW-0472">Membrane</keyword>
<dbReference type="Proteomes" id="UP001210231">
    <property type="component" value="Unassembled WGS sequence"/>
</dbReference>
<dbReference type="CDD" id="cd13961">
    <property type="entry name" value="PT_UbiA_DGGGPS"/>
    <property type="match status" value="1"/>
</dbReference>
<keyword evidence="4 6" id="KW-1133">Transmembrane helix</keyword>
<organism evidence="7 8">
    <name type="scientific">Polluticaenibacter yanchengensis</name>
    <dbReference type="NCBI Taxonomy" id="3014562"/>
    <lineage>
        <taxon>Bacteria</taxon>
        <taxon>Pseudomonadati</taxon>
        <taxon>Bacteroidota</taxon>
        <taxon>Chitinophagia</taxon>
        <taxon>Chitinophagales</taxon>
        <taxon>Chitinophagaceae</taxon>
        <taxon>Polluticaenibacter</taxon>
    </lineage>
</organism>
<keyword evidence="8" id="KW-1185">Reference proteome</keyword>
<gene>
    <name evidence="7" type="ORF">O3P16_15375</name>
</gene>
<evidence type="ECO:0000256" key="3">
    <source>
        <dbReference type="ARBA" id="ARBA00022692"/>
    </source>
</evidence>
<feature type="transmembrane region" description="Helical" evidence="6">
    <location>
        <begin position="90"/>
        <end position="111"/>
    </location>
</feature>
<dbReference type="Pfam" id="PF01040">
    <property type="entry name" value="UbiA"/>
    <property type="match status" value="1"/>
</dbReference>
<evidence type="ECO:0000313" key="8">
    <source>
        <dbReference type="Proteomes" id="UP001210231"/>
    </source>
</evidence>
<keyword evidence="3 6" id="KW-0812">Transmembrane</keyword>
<feature type="transmembrane region" description="Helical" evidence="6">
    <location>
        <begin position="248"/>
        <end position="264"/>
    </location>
</feature>
<dbReference type="Gene3D" id="1.20.120.1780">
    <property type="entry name" value="UbiA prenyltransferase"/>
    <property type="match status" value="1"/>
</dbReference>
<keyword evidence="2" id="KW-1003">Cell membrane</keyword>
<reference evidence="7 8" key="1">
    <citation type="submission" date="2022-12" db="EMBL/GenBank/DDBJ databases">
        <title>Chitinophagaceae gen. sp. nov., a new member of the family Chitinophagaceae, isolated from soil in a chemical factory.</title>
        <authorList>
            <person name="Ke Z."/>
        </authorList>
    </citation>
    <scope>NUCLEOTIDE SEQUENCE [LARGE SCALE GENOMIC DNA]</scope>
    <source>
        <strain evidence="7 8">LY-5</strain>
    </source>
</reference>
<name>A0ABT4UPD5_9BACT</name>
<evidence type="ECO:0000256" key="4">
    <source>
        <dbReference type="ARBA" id="ARBA00022989"/>
    </source>
</evidence>